<dbReference type="Gene3D" id="3.40.50.300">
    <property type="entry name" value="P-loop containing nucleotide triphosphate hydrolases"/>
    <property type="match status" value="2"/>
</dbReference>
<feature type="domain" description="Clp ATPase C-terminal" evidence="7">
    <location>
        <begin position="726"/>
        <end position="815"/>
    </location>
</feature>
<dbReference type="PANTHER" id="PTHR11638">
    <property type="entry name" value="ATP-DEPENDENT CLP PROTEASE"/>
    <property type="match status" value="1"/>
</dbReference>
<dbReference type="Proteomes" id="UP000176299">
    <property type="component" value="Unassembled WGS sequence"/>
</dbReference>
<dbReference type="InterPro" id="IPR041546">
    <property type="entry name" value="ClpA/ClpB_AAA_lid"/>
</dbReference>
<keyword evidence="1" id="KW-0677">Repeat</keyword>
<dbReference type="Gene3D" id="1.10.8.60">
    <property type="match status" value="2"/>
</dbReference>
<keyword evidence="4" id="KW-0143">Chaperone</keyword>
<evidence type="ECO:0000259" key="7">
    <source>
        <dbReference type="SMART" id="SM01086"/>
    </source>
</evidence>
<gene>
    <name evidence="8" type="ORF">A2113_03020</name>
</gene>
<dbReference type="CDD" id="cd00009">
    <property type="entry name" value="AAA"/>
    <property type="match status" value="1"/>
</dbReference>
<dbReference type="Pfam" id="PF07724">
    <property type="entry name" value="AAA_2"/>
    <property type="match status" value="1"/>
</dbReference>
<evidence type="ECO:0000313" key="8">
    <source>
        <dbReference type="EMBL" id="OGY21077.1"/>
    </source>
</evidence>
<dbReference type="InterPro" id="IPR027417">
    <property type="entry name" value="P-loop_NTPase"/>
</dbReference>
<feature type="transmembrane region" description="Helical" evidence="5">
    <location>
        <begin position="20"/>
        <end position="44"/>
    </location>
</feature>
<dbReference type="STRING" id="1802591.A2113_03020"/>
<evidence type="ECO:0000256" key="5">
    <source>
        <dbReference type="SAM" id="Phobius"/>
    </source>
</evidence>
<dbReference type="Pfam" id="PF00004">
    <property type="entry name" value="AAA"/>
    <property type="match status" value="1"/>
</dbReference>
<dbReference type="PRINTS" id="PR00300">
    <property type="entry name" value="CLPPROTEASEA"/>
</dbReference>
<keyword evidence="5" id="KW-0812">Transmembrane</keyword>
<dbReference type="EMBL" id="MHCN01000018">
    <property type="protein sequence ID" value="OGY21077.1"/>
    <property type="molecule type" value="Genomic_DNA"/>
</dbReference>
<dbReference type="GO" id="GO:0016887">
    <property type="term" value="F:ATP hydrolysis activity"/>
    <property type="evidence" value="ECO:0007669"/>
    <property type="project" value="InterPro"/>
</dbReference>
<dbReference type="Pfam" id="PF17871">
    <property type="entry name" value="AAA_lid_9"/>
    <property type="match status" value="1"/>
</dbReference>
<dbReference type="GO" id="GO:0034605">
    <property type="term" value="P:cellular response to heat"/>
    <property type="evidence" value="ECO:0007669"/>
    <property type="project" value="TreeGrafter"/>
</dbReference>
<dbReference type="SMART" id="SM00382">
    <property type="entry name" value="AAA"/>
    <property type="match status" value="2"/>
</dbReference>
<sequence>MEQFLPNSSKIFGAAAFANLYSSVLFKTIRALSATVLLTLLLILGTSGATKPLYLAISIVIVFSIFEIYYHAKVIKEKPTLLKEVANPADSFSFETAQLLLKIPSYRFFGEVFWSLLASKEVLFVLSRCNISQKDLNRLVADQQTKALQINFSEIASLTKSWAEKEGRNFIDTFDILLALISKSPSLQKLLFEKEIKDADLLNIVFWARAVFVKDSRPFWEKPPETFGQGISEFWTGGWTLRTEQYTFDITKQMQKGKLSAYLVGRNKEIEQVEEILARSEKRNVILIGPPGIGKTTIVYGLAEKSIQGLLPPALKYKRFLELDVTALTAGAAAGELEERIQNLLTEITHASNVVLFAPEIENLAGSRGTGVNVTGHFLNALGSGRLQVIATTTREAYRRYIETQGTFAAAFEVIDLAEPPEGEAIRILEEAAGRIEAKSRIVVTYKAIQKTIELSERYLVDRVLPGKAIDLLDEAAAATSIKNKTLLESGDIEELISQKTKIPIKEATGKEAQKLLGLEKILHQRIVDQNEAIVAVSNALRRARTIERETKRPIGSFLFLGPTGVGKTETAKALAAFYFGNEESITRVDMSEFQDASSLNRLIGAPPGTGEWEEGGDFTEKVRQNPYSLILLDEIEKAHPKIQEVFLPIFDEGVAEDATGRKIVFTNTIIIATSNAGAEFIREAIQQNIPLENLKKALLEKLQREATFKPEFLNRFDDIVVYKPLSPQEVEQVVALMVNELAARLKNQDVALTIDPSVLSFIATAGYDPTYGGRPLRRYIADNLEEKIAEKILAGEIKRGSQVKVSIVNSELTIST</sequence>
<accession>A0A1G1W102</accession>
<keyword evidence="2" id="KW-0547">Nucleotide-binding</keyword>
<dbReference type="InterPro" id="IPR001270">
    <property type="entry name" value="ClpA/B"/>
</dbReference>
<evidence type="ECO:0000256" key="1">
    <source>
        <dbReference type="ARBA" id="ARBA00022737"/>
    </source>
</evidence>
<keyword evidence="3" id="KW-0067">ATP-binding</keyword>
<dbReference type="InterPro" id="IPR050130">
    <property type="entry name" value="ClpA_ClpB"/>
</dbReference>
<comment type="caution">
    <text evidence="8">The sequence shown here is derived from an EMBL/GenBank/DDBJ whole genome shotgun (WGS) entry which is preliminary data.</text>
</comment>
<dbReference type="InterPro" id="IPR019489">
    <property type="entry name" value="Clp_ATPase_C"/>
</dbReference>
<proteinExistence type="predicted"/>
<evidence type="ECO:0000259" key="6">
    <source>
        <dbReference type="SMART" id="SM00382"/>
    </source>
</evidence>
<dbReference type="InterPro" id="IPR003593">
    <property type="entry name" value="AAA+_ATPase"/>
</dbReference>
<dbReference type="AlphaFoldDB" id="A0A1G1W102"/>
<dbReference type="GO" id="GO:0005524">
    <property type="term" value="F:ATP binding"/>
    <property type="evidence" value="ECO:0007669"/>
    <property type="project" value="UniProtKB-KW"/>
</dbReference>
<dbReference type="SUPFAM" id="SSF52540">
    <property type="entry name" value="P-loop containing nucleoside triphosphate hydrolases"/>
    <property type="match status" value="2"/>
</dbReference>
<dbReference type="SMART" id="SM01086">
    <property type="entry name" value="ClpB_D2-small"/>
    <property type="match status" value="1"/>
</dbReference>
<dbReference type="FunFam" id="3.40.50.300:FF:000025">
    <property type="entry name" value="ATP-dependent Clp protease subunit"/>
    <property type="match status" value="1"/>
</dbReference>
<protein>
    <recommendedName>
        <fullName evidence="10">Clp R domain-containing protein</fullName>
    </recommendedName>
</protein>
<dbReference type="GO" id="GO:0005737">
    <property type="term" value="C:cytoplasm"/>
    <property type="evidence" value="ECO:0007669"/>
    <property type="project" value="TreeGrafter"/>
</dbReference>
<evidence type="ECO:0000256" key="3">
    <source>
        <dbReference type="ARBA" id="ARBA00022840"/>
    </source>
</evidence>
<feature type="domain" description="AAA+ ATPase" evidence="6">
    <location>
        <begin position="554"/>
        <end position="696"/>
    </location>
</feature>
<evidence type="ECO:0000313" key="9">
    <source>
        <dbReference type="Proteomes" id="UP000176299"/>
    </source>
</evidence>
<feature type="transmembrane region" description="Helical" evidence="5">
    <location>
        <begin position="53"/>
        <end position="72"/>
    </location>
</feature>
<keyword evidence="5" id="KW-0472">Membrane</keyword>
<evidence type="ECO:0000256" key="4">
    <source>
        <dbReference type="ARBA" id="ARBA00023186"/>
    </source>
</evidence>
<evidence type="ECO:0008006" key="10">
    <source>
        <dbReference type="Google" id="ProtNLM"/>
    </source>
</evidence>
<dbReference type="CDD" id="cd19499">
    <property type="entry name" value="RecA-like_ClpB_Hsp104-like"/>
    <property type="match status" value="1"/>
</dbReference>
<organism evidence="8 9">
    <name type="scientific">Candidatus Woykebacteria bacterium GWA1_44_8</name>
    <dbReference type="NCBI Taxonomy" id="1802591"/>
    <lineage>
        <taxon>Bacteria</taxon>
        <taxon>Candidatus Woykeibacteriota</taxon>
    </lineage>
</organism>
<name>A0A1G1W102_9BACT</name>
<evidence type="ECO:0000256" key="2">
    <source>
        <dbReference type="ARBA" id="ARBA00022741"/>
    </source>
</evidence>
<keyword evidence="5" id="KW-1133">Transmembrane helix</keyword>
<reference evidence="8 9" key="1">
    <citation type="journal article" date="2016" name="Nat. Commun.">
        <title>Thousands of microbial genomes shed light on interconnected biogeochemical processes in an aquifer system.</title>
        <authorList>
            <person name="Anantharaman K."/>
            <person name="Brown C.T."/>
            <person name="Hug L.A."/>
            <person name="Sharon I."/>
            <person name="Castelle C.J."/>
            <person name="Probst A.J."/>
            <person name="Thomas B.C."/>
            <person name="Singh A."/>
            <person name="Wilkins M.J."/>
            <person name="Karaoz U."/>
            <person name="Brodie E.L."/>
            <person name="Williams K.H."/>
            <person name="Hubbard S.S."/>
            <person name="Banfield J.F."/>
        </authorList>
    </citation>
    <scope>NUCLEOTIDE SEQUENCE [LARGE SCALE GENOMIC DNA]</scope>
</reference>
<feature type="domain" description="AAA+ ATPase" evidence="6">
    <location>
        <begin position="281"/>
        <end position="422"/>
    </location>
</feature>
<dbReference type="PANTHER" id="PTHR11638:SF18">
    <property type="entry name" value="HEAT SHOCK PROTEIN 104"/>
    <property type="match status" value="1"/>
</dbReference>
<dbReference type="Pfam" id="PF10431">
    <property type="entry name" value="ClpB_D2-small"/>
    <property type="match status" value="1"/>
</dbReference>
<dbReference type="InterPro" id="IPR003959">
    <property type="entry name" value="ATPase_AAA_core"/>
</dbReference>